<reference evidence="1 2" key="1">
    <citation type="submission" date="2019-08" db="EMBL/GenBank/DDBJ databases">
        <authorList>
            <person name="Seo Y.L."/>
        </authorList>
    </citation>
    <scope>NUCLEOTIDE SEQUENCE [LARGE SCALE GENOMIC DNA]</scope>
    <source>
        <strain evidence="1 2">MaA-C15</strain>
    </source>
</reference>
<name>A0A5D4GPT7_9HYPH</name>
<dbReference type="AlphaFoldDB" id="A0A5D4GPT7"/>
<gene>
    <name evidence="1" type="ORF">FY036_18860</name>
</gene>
<organism evidence="1 2">
    <name type="scientific">Neoaquamicrobium microcysteis</name>
    <dbReference type="NCBI Taxonomy" id="2682781"/>
    <lineage>
        <taxon>Bacteria</taxon>
        <taxon>Pseudomonadati</taxon>
        <taxon>Pseudomonadota</taxon>
        <taxon>Alphaproteobacteria</taxon>
        <taxon>Hyphomicrobiales</taxon>
        <taxon>Phyllobacteriaceae</taxon>
        <taxon>Neoaquamicrobium</taxon>
    </lineage>
</organism>
<sequence>MLQFILNITSRLLEPRAYTEGEHWRSDPLSHPALRAMSQAELGDLPIGHPHARTAECGC</sequence>
<accession>A0A5D4GPT7</accession>
<comment type="caution">
    <text evidence="1">The sequence shown here is derived from an EMBL/GenBank/DDBJ whole genome shotgun (WGS) entry which is preliminary data.</text>
</comment>
<evidence type="ECO:0000313" key="1">
    <source>
        <dbReference type="EMBL" id="TYR29963.1"/>
    </source>
</evidence>
<evidence type="ECO:0000313" key="2">
    <source>
        <dbReference type="Proteomes" id="UP000323258"/>
    </source>
</evidence>
<dbReference type="EMBL" id="VSZS01000067">
    <property type="protein sequence ID" value="TYR29963.1"/>
    <property type="molecule type" value="Genomic_DNA"/>
</dbReference>
<dbReference type="Proteomes" id="UP000323258">
    <property type="component" value="Unassembled WGS sequence"/>
</dbReference>
<protein>
    <submittedName>
        <fullName evidence="1">Uncharacterized protein</fullName>
    </submittedName>
</protein>
<dbReference type="OrthoDB" id="8398417at2"/>
<proteinExistence type="predicted"/>
<dbReference type="RefSeq" id="WP_148916322.1">
    <property type="nucleotide sequence ID" value="NZ_VSZS01000067.1"/>
</dbReference>
<keyword evidence="2" id="KW-1185">Reference proteome</keyword>
<reference evidence="1 2" key="2">
    <citation type="submission" date="2019-09" db="EMBL/GenBank/DDBJ databases">
        <title>Mesorhizobium sp. MaA-C15 isolated from Microcystis aeruginosa.</title>
        <authorList>
            <person name="Jeong S.E."/>
            <person name="Jin H.M."/>
            <person name="Jeon C.O."/>
        </authorList>
    </citation>
    <scope>NUCLEOTIDE SEQUENCE [LARGE SCALE GENOMIC DNA]</scope>
    <source>
        <strain evidence="1 2">MaA-C15</strain>
    </source>
</reference>